<evidence type="ECO:0000259" key="1">
    <source>
        <dbReference type="SMART" id="SM00829"/>
    </source>
</evidence>
<evidence type="ECO:0000313" key="2">
    <source>
        <dbReference type="EMBL" id="SFM52956.1"/>
    </source>
</evidence>
<dbReference type="SUPFAM" id="SSF51735">
    <property type="entry name" value="NAD(P)-binding Rossmann-fold domains"/>
    <property type="match status" value="1"/>
</dbReference>
<dbReference type="NCBIfam" id="TIGR02823">
    <property type="entry name" value="oxido_YhdH"/>
    <property type="match status" value="1"/>
</dbReference>
<dbReference type="InterPro" id="IPR013149">
    <property type="entry name" value="ADH-like_C"/>
</dbReference>
<name>A0A1I4RLF6_ECTMO</name>
<reference evidence="2 3" key="1">
    <citation type="submission" date="2016-10" db="EMBL/GenBank/DDBJ databases">
        <authorList>
            <person name="de Groot N.N."/>
        </authorList>
    </citation>
    <scope>NUCLEOTIDE SEQUENCE [LARGE SCALE GENOMIC DNA]</scope>
    <source>
        <strain evidence="2 3">DSM 4180</strain>
    </source>
</reference>
<dbReference type="STRING" id="195064.SAMN05421721_10870"/>
<dbReference type="EMBL" id="FOUO01000008">
    <property type="protein sequence ID" value="SFM52956.1"/>
    <property type="molecule type" value="Genomic_DNA"/>
</dbReference>
<evidence type="ECO:0000313" key="3">
    <source>
        <dbReference type="Proteomes" id="UP000199556"/>
    </source>
</evidence>
<dbReference type="RefSeq" id="WP_090485391.1">
    <property type="nucleotide sequence ID" value="NZ_FOUO01000008.1"/>
</dbReference>
<keyword evidence="3" id="KW-1185">Reference proteome</keyword>
<dbReference type="InterPro" id="IPR014188">
    <property type="entry name" value="Acrylyl-CoA_reductase_AcuI"/>
</dbReference>
<dbReference type="Proteomes" id="UP000199556">
    <property type="component" value="Unassembled WGS sequence"/>
</dbReference>
<dbReference type="InterPro" id="IPR020843">
    <property type="entry name" value="ER"/>
</dbReference>
<dbReference type="Pfam" id="PF08240">
    <property type="entry name" value="ADH_N"/>
    <property type="match status" value="1"/>
</dbReference>
<dbReference type="GO" id="GO:0043957">
    <property type="term" value="F:acryloyl-CoA reductase (NADPH) activity"/>
    <property type="evidence" value="ECO:0007669"/>
    <property type="project" value="TreeGrafter"/>
</dbReference>
<dbReference type="Gene3D" id="3.90.180.10">
    <property type="entry name" value="Medium-chain alcohol dehydrogenases, catalytic domain"/>
    <property type="match status" value="1"/>
</dbReference>
<organism evidence="2 3">
    <name type="scientific">Ectothiorhodospira mobilis</name>
    <dbReference type="NCBI Taxonomy" id="195064"/>
    <lineage>
        <taxon>Bacteria</taxon>
        <taxon>Pseudomonadati</taxon>
        <taxon>Pseudomonadota</taxon>
        <taxon>Gammaproteobacteria</taxon>
        <taxon>Chromatiales</taxon>
        <taxon>Ectothiorhodospiraceae</taxon>
        <taxon>Ectothiorhodospira</taxon>
    </lineage>
</organism>
<dbReference type="Pfam" id="PF00107">
    <property type="entry name" value="ADH_zinc_N"/>
    <property type="match status" value="1"/>
</dbReference>
<dbReference type="InterPro" id="IPR013154">
    <property type="entry name" value="ADH-like_N"/>
</dbReference>
<dbReference type="SMART" id="SM00829">
    <property type="entry name" value="PKS_ER"/>
    <property type="match status" value="1"/>
</dbReference>
<dbReference type="CDD" id="cd05280">
    <property type="entry name" value="MDR_yhdh_yhfp"/>
    <property type="match status" value="1"/>
</dbReference>
<dbReference type="AlphaFoldDB" id="A0A1I4RLF6"/>
<sequence length="333" mass="34885">MDATFPALMIRDEVAGSRRVQLTRLAADELGEGDVEVAVHYSALNYKDALGITGSGRVLRNSPLVGGIDAAGEVVTAPAASGLRPGDAVLVNGCGLGERHHGGFAARIRVPAGWVVPLPAGMDPRSAMILGTAGFTAALVLQRLRDNHQTPQMGPVVVTGASGGVGSLTVRLLTAQGFEVVAVSAKPALHDWIRSLGAVKVLDRRGLPLGWRPLESARWAGAVDTLGGETLAWLTRTVAERGNIVAVGLAGGADLRTTVMPFILRGVALLGVSADHHPQEDRCAVWRRLDGDWAIPGLEQILSEEIALGEVPAASHRMLAGETHGRILVDVNR</sequence>
<dbReference type="OrthoDB" id="9782155at2"/>
<accession>A0A1I4RLF6</accession>
<dbReference type="InterPro" id="IPR036291">
    <property type="entry name" value="NAD(P)-bd_dom_sf"/>
</dbReference>
<dbReference type="PANTHER" id="PTHR43677:SF1">
    <property type="entry name" value="ACRYLYL-COA REDUCTASE ACUI-RELATED"/>
    <property type="match status" value="1"/>
</dbReference>
<dbReference type="SUPFAM" id="SSF50129">
    <property type="entry name" value="GroES-like"/>
    <property type="match status" value="1"/>
</dbReference>
<dbReference type="Gene3D" id="3.40.50.720">
    <property type="entry name" value="NAD(P)-binding Rossmann-like Domain"/>
    <property type="match status" value="1"/>
</dbReference>
<proteinExistence type="predicted"/>
<dbReference type="InterPro" id="IPR051397">
    <property type="entry name" value="Zn-ADH-like_protein"/>
</dbReference>
<dbReference type="PANTHER" id="PTHR43677">
    <property type="entry name" value="SHORT-CHAIN DEHYDROGENASE/REDUCTASE"/>
    <property type="match status" value="1"/>
</dbReference>
<protein>
    <submittedName>
        <fullName evidence="2">Putative quinone oxidoreductase, YhdH/YhfP family</fullName>
    </submittedName>
</protein>
<dbReference type="InterPro" id="IPR011032">
    <property type="entry name" value="GroES-like_sf"/>
</dbReference>
<gene>
    <name evidence="2" type="ORF">SAMN05421721_10870</name>
</gene>
<feature type="domain" description="Enoyl reductase (ER)" evidence="1">
    <location>
        <begin position="16"/>
        <end position="329"/>
    </location>
</feature>